<feature type="transmembrane region" description="Helical" evidence="1">
    <location>
        <begin position="138"/>
        <end position="160"/>
    </location>
</feature>
<dbReference type="Gene3D" id="1.10.1760.20">
    <property type="match status" value="1"/>
</dbReference>
<dbReference type="PIRSF" id="PIRSF031501">
    <property type="entry name" value="QueT"/>
    <property type="match status" value="1"/>
</dbReference>
<dbReference type="Pfam" id="PF06177">
    <property type="entry name" value="QueT"/>
    <property type="match status" value="1"/>
</dbReference>
<organism evidence="2 3">
    <name type="scientific">Oceanobacillus indicireducens</name>
    <dbReference type="NCBI Taxonomy" id="1004261"/>
    <lineage>
        <taxon>Bacteria</taxon>
        <taxon>Bacillati</taxon>
        <taxon>Bacillota</taxon>
        <taxon>Bacilli</taxon>
        <taxon>Bacillales</taxon>
        <taxon>Bacillaceae</taxon>
        <taxon>Oceanobacillus</taxon>
    </lineage>
</organism>
<feature type="transmembrane region" description="Helical" evidence="1">
    <location>
        <begin position="110"/>
        <end position="132"/>
    </location>
</feature>
<proteinExistence type="predicted"/>
<keyword evidence="3" id="KW-1185">Reference proteome</keyword>
<dbReference type="Proteomes" id="UP000624041">
    <property type="component" value="Unassembled WGS sequence"/>
</dbReference>
<evidence type="ECO:0000313" key="3">
    <source>
        <dbReference type="Proteomes" id="UP000624041"/>
    </source>
</evidence>
<comment type="caution">
    <text evidence="2">The sequence shown here is derived from an EMBL/GenBank/DDBJ whole genome shotgun (WGS) entry which is preliminary data.</text>
</comment>
<dbReference type="InterPro" id="IPR010387">
    <property type="entry name" value="QueT"/>
</dbReference>
<gene>
    <name evidence="2" type="ORF">GCM10007971_04940</name>
</gene>
<accession>A0A917XRQ8</accession>
<dbReference type="PANTHER" id="PTHR40044:SF1">
    <property type="entry name" value="INTEGRAL MEMBRANE PROTEIN"/>
    <property type="match status" value="1"/>
</dbReference>
<reference evidence="2" key="2">
    <citation type="submission" date="2020-09" db="EMBL/GenBank/DDBJ databases">
        <authorList>
            <person name="Sun Q."/>
            <person name="Ohkuma M."/>
        </authorList>
    </citation>
    <scope>NUCLEOTIDE SEQUENCE</scope>
    <source>
        <strain evidence="2">JCM 17251</strain>
    </source>
</reference>
<name>A0A917XRQ8_9BACI</name>
<protein>
    <submittedName>
        <fullName evidence="2">Membrane protein</fullName>
    </submittedName>
</protein>
<sequence length="169" mass="18817">MNSSIAHEESLTSTRSIVKISLVAALYMAVTLILSVISFGPIQLRLSEMFNYLALFHKRYVVAVFLGVVIANFMSPMWFIDVPIGGLATLAVLLVARAVTKNIKNVKAKFIVTAFIATLSMFSVAVQLYLIFDLPFWWSYLTVAIGELLSMTIGGFIMYYTSKKIDLTQ</sequence>
<keyword evidence="1" id="KW-0812">Transmembrane</keyword>
<dbReference type="EMBL" id="BMOS01000002">
    <property type="protein sequence ID" value="GGN50897.1"/>
    <property type="molecule type" value="Genomic_DNA"/>
</dbReference>
<feature type="transmembrane region" description="Helical" evidence="1">
    <location>
        <begin position="77"/>
        <end position="98"/>
    </location>
</feature>
<dbReference type="RefSeq" id="WP_156856203.1">
    <property type="nucleotide sequence ID" value="NZ_BMOS01000002.1"/>
</dbReference>
<feature type="transmembrane region" description="Helical" evidence="1">
    <location>
        <begin position="20"/>
        <end position="40"/>
    </location>
</feature>
<reference evidence="2" key="1">
    <citation type="journal article" date="2014" name="Int. J. Syst. Evol. Microbiol.">
        <title>Complete genome sequence of Corynebacterium casei LMG S-19264T (=DSM 44701T), isolated from a smear-ripened cheese.</title>
        <authorList>
            <consortium name="US DOE Joint Genome Institute (JGI-PGF)"/>
            <person name="Walter F."/>
            <person name="Albersmeier A."/>
            <person name="Kalinowski J."/>
            <person name="Ruckert C."/>
        </authorList>
    </citation>
    <scope>NUCLEOTIDE SEQUENCE</scope>
    <source>
        <strain evidence="2">JCM 17251</strain>
    </source>
</reference>
<dbReference type="AlphaFoldDB" id="A0A917XRQ8"/>
<dbReference type="PANTHER" id="PTHR40044">
    <property type="entry name" value="INTEGRAL MEMBRANE PROTEIN-RELATED"/>
    <property type="match status" value="1"/>
</dbReference>
<keyword evidence="1" id="KW-1133">Transmembrane helix</keyword>
<evidence type="ECO:0000313" key="2">
    <source>
        <dbReference type="EMBL" id="GGN50897.1"/>
    </source>
</evidence>
<evidence type="ECO:0000256" key="1">
    <source>
        <dbReference type="SAM" id="Phobius"/>
    </source>
</evidence>
<feature type="transmembrane region" description="Helical" evidence="1">
    <location>
        <begin position="52"/>
        <end position="71"/>
    </location>
</feature>
<keyword evidence="1" id="KW-0472">Membrane</keyword>